<dbReference type="Proteomes" id="UP000698242">
    <property type="component" value="Unassembled WGS sequence"/>
</dbReference>
<dbReference type="AlphaFoldDB" id="A0A921TCC6"/>
<dbReference type="EMBL" id="APKE01000010">
    <property type="protein sequence ID" value="KAF0676935.1"/>
    <property type="molecule type" value="Genomic_DNA"/>
</dbReference>
<gene>
    <name evidence="1" type="ORF">PMES_00732</name>
</gene>
<dbReference type="InterPro" id="IPR051923">
    <property type="entry name" value="Glycosyl_Hydrolase_39"/>
</dbReference>
<evidence type="ECO:0000313" key="1">
    <source>
        <dbReference type="EMBL" id="KAF0676935.1"/>
    </source>
</evidence>
<dbReference type="Gene3D" id="3.20.20.80">
    <property type="entry name" value="Glycosidases"/>
    <property type="match status" value="1"/>
</dbReference>
<keyword evidence="2" id="KW-1185">Reference proteome</keyword>
<dbReference type="RefSeq" id="WP_159964151.1">
    <property type="nucleotide sequence ID" value="NZ_APKE01000010.1"/>
</dbReference>
<dbReference type="InterPro" id="IPR017853">
    <property type="entry name" value="GH"/>
</dbReference>
<evidence type="ECO:0000313" key="2">
    <source>
        <dbReference type="Proteomes" id="UP000698242"/>
    </source>
</evidence>
<sequence length="617" mass="64903">MKDYQASVAPRTPHGKGALTRCRDFLWPRGEGAARRRARAAAFLLGILPMIAASPLAAQTGPDPAGPSLAAASNFGQGLDRAKLDAALALGLRDFRDAVYWRDVEQEDGSLVFEGRHAWPDLLAEAGATMSLTVNNSHPAHDGGTTPHSDAGRAAFARFAAAARDRFPAITAIEVGNEMNSDTFVSGPWREADTRPRAALYGKLLGAVSRRLRSEGRPVRVIGGAAHSVPLTWLSAMLGTQGAGAMDALALHPYTTAPEQLVRQVALLRALPGLSRMPIEITEFGTKRIADAPGHMLRSYCQMALAGVRRAAWYPLGARGDGFAPLIGEEGEATPAGRTFALISAQMAGRPARAIRPDPFTYGCTFGADVSVLWGAPRTLALGEGMRAATPTGTPLPAEGLRLSRTAPLVIFGEARNAAGASRIALGPTGLIADSFDEFAYPRQAAVGGGTGVATRAATETAPKGGFRYLSLIDGETAPLELRPGQEKSGAPWYPYLGSARDGMLRAGPDWVLPSAWGDRPLSVILRHEAQAPIRADLELRLAPRARSTDGVSLTVSLGGEVIAKRMIAEPERIILRDLPLGPGRLLDITTGPGGSASGDVTSLRATLRRAGSGAEE</sequence>
<dbReference type="GO" id="GO:0004553">
    <property type="term" value="F:hydrolase activity, hydrolyzing O-glycosyl compounds"/>
    <property type="evidence" value="ECO:0007669"/>
    <property type="project" value="TreeGrafter"/>
</dbReference>
<organism evidence="1 2">
    <name type="scientific">Profundibacterium mesophilum KAUST100406-0324</name>
    <dbReference type="NCBI Taxonomy" id="1037889"/>
    <lineage>
        <taxon>Bacteria</taxon>
        <taxon>Pseudomonadati</taxon>
        <taxon>Pseudomonadota</taxon>
        <taxon>Alphaproteobacteria</taxon>
        <taxon>Rhodobacterales</taxon>
        <taxon>Roseobacteraceae</taxon>
        <taxon>Profundibacterium</taxon>
    </lineage>
</organism>
<dbReference type="PANTHER" id="PTHR12631:SF10">
    <property type="entry name" value="BETA-XYLOSIDASE-LIKE PROTEIN-RELATED"/>
    <property type="match status" value="1"/>
</dbReference>
<reference evidence="1" key="1">
    <citation type="submission" date="2013-03" db="EMBL/GenBank/DDBJ databases">
        <title>Genome Sequence of the Profundibacterium mesophilum strain KAUST100406-0324T from Red Sea, a novel genus in the family Rhodobacteraceae.</title>
        <authorList>
            <person name="Essack M."/>
            <person name="Alam I."/>
            <person name="Lafi F."/>
            <person name="Alawi W."/>
            <person name="Kamanu F."/>
            <person name="Al-Suwailem A."/>
            <person name="Lee O.O."/>
            <person name="Xu Y."/>
            <person name="Bajic V."/>
            <person name="Qian P.-Y."/>
            <person name="Archer J."/>
        </authorList>
    </citation>
    <scope>NUCLEOTIDE SEQUENCE</scope>
    <source>
        <strain evidence="1">KAUST100406-0324</strain>
    </source>
</reference>
<comment type="caution">
    <text evidence="1">The sequence shown here is derived from an EMBL/GenBank/DDBJ whole genome shotgun (WGS) entry which is preliminary data.</text>
</comment>
<name>A0A921TCC6_9RHOB</name>
<dbReference type="OrthoDB" id="9776971at2"/>
<dbReference type="PANTHER" id="PTHR12631">
    <property type="entry name" value="ALPHA-L-IDURONIDASE"/>
    <property type="match status" value="1"/>
</dbReference>
<proteinExistence type="predicted"/>
<dbReference type="SUPFAM" id="SSF51445">
    <property type="entry name" value="(Trans)glycosidases"/>
    <property type="match status" value="1"/>
</dbReference>
<accession>A0A921TCC6</accession>
<protein>
    <submittedName>
        <fullName evidence="1">Beta-xylosidase</fullName>
    </submittedName>
</protein>